<feature type="non-terminal residue" evidence="3">
    <location>
        <position position="1"/>
    </location>
</feature>
<reference evidence="3 4" key="1">
    <citation type="journal article" date="2016" name="Mol. Biol. Evol.">
        <title>Comparative Genomics of Early-Diverging Mushroom-Forming Fungi Provides Insights into the Origins of Lignocellulose Decay Capabilities.</title>
        <authorList>
            <person name="Nagy L.G."/>
            <person name="Riley R."/>
            <person name="Tritt A."/>
            <person name="Adam C."/>
            <person name="Daum C."/>
            <person name="Floudas D."/>
            <person name="Sun H."/>
            <person name="Yadav J.S."/>
            <person name="Pangilinan J."/>
            <person name="Larsson K.H."/>
            <person name="Matsuura K."/>
            <person name="Barry K."/>
            <person name="Labutti K."/>
            <person name="Kuo R."/>
            <person name="Ohm R.A."/>
            <person name="Bhattacharya S.S."/>
            <person name="Shirouzu T."/>
            <person name="Yoshinaga Y."/>
            <person name="Martin F.M."/>
            <person name="Grigoriev I.V."/>
            <person name="Hibbett D.S."/>
        </authorList>
    </citation>
    <scope>NUCLEOTIDE SEQUENCE [LARGE SCALE GENOMIC DNA]</scope>
    <source>
        <strain evidence="3 4">HHB12029</strain>
    </source>
</reference>
<dbReference type="AlphaFoldDB" id="A0A165DA93"/>
<dbReference type="InParanoid" id="A0A165DA93"/>
<organism evidence="3 4">
    <name type="scientific">Exidia glandulosa HHB12029</name>
    <dbReference type="NCBI Taxonomy" id="1314781"/>
    <lineage>
        <taxon>Eukaryota</taxon>
        <taxon>Fungi</taxon>
        <taxon>Dikarya</taxon>
        <taxon>Basidiomycota</taxon>
        <taxon>Agaricomycotina</taxon>
        <taxon>Agaricomycetes</taxon>
        <taxon>Auriculariales</taxon>
        <taxon>Exidiaceae</taxon>
        <taxon>Exidia</taxon>
    </lineage>
</organism>
<protein>
    <recommendedName>
        <fullName evidence="2">DUF6535 domain-containing protein</fullName>
    </recommendedName>
</protein>
<dbReference type="Pfam" id="PF20153">
    <property type="entry name" value="DUF6535"/>
    <property type="match status" value="1"/>
</dbReference>
<feature type="transmembrane region" description="Helical" evidence="1">
    <location>
        <begin position="118"/>
        <end position="136"/>
    </location>
</feature>
<feature type="transmembrane region" description="Helical" evidence="1">
    <location>
        <begin position="53"/>
        <end position="74"/>
    </location>
</feature>
<feature type="transmembrane region" description="Helical" evidence="1">
    <location>
        <begin position="143"/>
        <end position="163"/>
    </location>
</feature>
<keyword evidence="1" id="KW-0812">Transmembrane</keyword>
<keyword evidence="1" id="KW-0472">Membrane</keyword>
<evidence type="ECO:0000259" key="2">
    <source>
        <dbReference type="Pfam" id="PF20153"/>
    </source>
</evidence>
<evidence type="ECO:0000313" key="4">
    <source>
        <dbReference type="Proteomes" id="UP000077266"/>
    </source>
</evidence>
<sequence length="166" mass="18273">AGLFSAVTTTFIIESYKLMLPDYTELTFRAMITNASYAASLLESFETPRSARAVNCVWITSLVLSLSAALIAIMGKDWIAMYPTQPTHSLRKWAAVRHFRFSCVSRWHMPGVIASAPILLHLSLLLFAVGLVIFFIPIDFFTAILSTVLTATLALLYAITALSPVV</sequence>
<feature type="non-terminal residue" evidence="3">
    <location>
        <position position="166"/>
    </location>
</feature>
<keyword evidence="4" id="KW-1185">Reference proteome</keyword>
<proteinExistence type="predicted"/>
<dbReference type="EMBL" id="KV426241">
    <property type="protein sequence ID" value="KZV84098.1"/>
    <property type="molecule type" value="Genomic_DNA"/>
</dbReference>
<evidence type="ECO:0000313" key="3">
    <source>
        <dbReference type="EMBL" id="KZV84098.1"/>
    </source>
</evidence>
<dbReference type="InterPro" id="IPR045338">
    <property type="entry name" value="DUF6535"/>
</dbReference>
<dbReference type="OrthoDB" id="3219854at2759"/>
<accession>A0A165DA93</accession>
<evidence type="ECO:0000256" key="1">
    <source>
        <dbReference type="SAM" id="Phobius"/>
    </source>
</evidence>
<gene>
    <name evidence="3" type="ORF">EXIGLDRAFT_593330</name>
</gene>
<feature type="domain" description="DUF6535" evidence="2">
    <location>
        <begin position="1"/>
        <end position="135"/>
    </location>
</feature>
<name>A0A165DA93_EXIGL</name>
<keyword evidence="1" id="KW-1133">Transmembrane helix</keyword>
<dbReference type="Proteomes" id="UP000077266">
    <property type="component" value="Unassembled WGS sequence"/>
</dbReference>